<keyword evidence="4 9" id="KW-0949">S-adenosyl-L-methionine</keyword>
<protein>
    <recommendedName>
        <fullName evidence="7 9">tRNA (guanine(26)-N(2))-dimethyltransferase</fullName>
        <ecNumber evidence="7 9">2.1.1.216</ecNumber>
    </recommendedName>
</protein>
<dbReference type="PANTHER" id="PTHR10631">
    <property type="entry name" value="N 2 ,N 2 -DIMETHYLGUANOSINE TRNA METHYLTRANSFERASE"/>
    <property type="match status" value="1"/>
</dbReference>
<evidence type="ECO:0000256" key="3">
    <source>
        <dbReference type="ARBA" id="ARBA00022679"/>
    </source>
</evidence>
<reference evidence="11" key="1">
    <citation type="submission" date="2003-08" db="EMBL/GenBank/DDBJ databases">
        <authorList>
            <person name="Birren B."/>
            <person name="Nusbaum C."/>
            <person name="Abebe A."/>
            <person name="Abouelleil A."/>
            <person name="Adekoya E."/>
            <person name="Ait-zahra M."/>
            <person name="Allen N."/>
            <person name="Allen T."/>
            <person name="An P."/>
            <person name="Anderson M."/>
            <person name="Anderson S."/>
            <person name="Arachchi H."/>
            <person name="Armbruster J."/>
            <person name="Bachantsang P."/>
            <person name="Baldwin J."/>
            <person name="Barry A."/>
            <person name="Bayul T."/>
            <person name="Blitshsteyn B."/>
            <person name="Bloom T."/>
            <person name="Blye J."/>
            <person name="Boguslavskiy L."/>
            <person name="Borowsky M."/>
            <person name="Boukhgalter B."/>
            <person name="Brunache A."/>
            <person name="Butler J."/>
            <person name="Calixte N."/>
            <person name="Calvo S."/>
            <person name="Camarata J."/>
            <person name="Campo K."/>
            <person name="Chang J."/>
            <person name="Cheshatsang Y."/>
            <person name="Citroen M."/>
            <person name="Collymore A."/>
            <person name="Considine T."/>
            <person name="Cook A."/>
            <person name="Cooke P."/>
            <person name="Corum B."/>
            <person name="Cuomo C."/>
            <person name="David R."/>
            <person name="Dawoe T."/>
            <person name="Degray S."/>
            <person name="Dodge S."/>
            <person name="Dooley K."/>
            <person name="Dorje P."/>
            <person name="Dorjee K."/>
            <person name="Dorris L."/>
            <person name="Duffey N."/>
            <person name="Dupes A."/>
            <person name="Elkins T."/>
            <person name="Engels R."/>
            <person name="Erickson J."/>
            <person name="Farina A."/>
            <person name="Faro S."/>
            <person name="Ferreira P."/>
            <person name="Fischer H."/>
            <person name="Fitzgerald M."/>
            <person name="Foley K."/>
            <person name="Gage D."/>
            <person name="Galagan J."/>
            <person name="Gearin G."/>
            <person name="Gnerre S."/>
            <person name="Gnirke A."/>
            <person name="Goyette A."/>
            <person name="Graham J."/>
            <person name="Grandbois E."/>
            <person name="Gyaltsen K."/>
            <person name="Hafez N."/>
            <person name="Hagopian D."/>
            <person name="Hagos B."/>
            <person name="Hall J."/>
            <person name="Hatcher B."/>
            <person name="Heller A."/>
            <person name="Higgins H."/>
            <person name="Honan T."/>
            <person name="Horn A."/>
            <person name="Houde N."/>
            <person name="Hughes L."/>
            <person name="Hulme W."/>
            <person name="Husby E."/>
            <person name="Iliev I."/>
            <person name="Jaffe D."/>
            <person name="Jones C."/>
            <person name="Kamal M."/>
            <person name="Kamat A."/>
            <person name="Kamvysselis M."/>
            <person name="Karlsson E."/>
            <person name="Kells C."/>
            <person name="Kieu A."/>
            <person name="Kisner P."/>
            <person name="Kodira C."/>
            <person name="Kulbokas E."/>
            <person name="Labutti K."/>
            <person name="Lama D."/>
            <person name="Landers T."/>
            <person name="Leger J."/>
            <person name="Levine S."/>
            <person name="Lewis D."/>
            <person name="Lewis T."/>
            <person name="Lindblad-toh K."/>
            <person name="Liu X."/>
            <person name="Lokyitsang T."/>
            <person name="Lokyitsang Y."/>
            <person name="Lucien O."/>
            <person name="Lui A."/>
            <person name="Ma L.J."/>
            <person name="Mabbitt R."/>
            <person name="Macdonald J."/>
            <person name="Maclean C."/>
            <person name="Major J."/>
            <person name="Manning J."/>
            <person name="Marabella R."/>
            <person name="Maru K."/>
            <person name="Matthews C."/>
            <person name="Mauceli E."/>
            <person name="Mccarthy M."/>
            <person name="Mcdonough S."/>
            <person name="Mcghee T."/>
            <person name="Meldrim J."/>
            <person name="Meneus L."/>
            <person name="Mesirov J."/>
            <person name="Mihalev A."/>
            <person name="Mihova T."/>
            <person name="Mikkelsen T."/>
            <person name="Mlenga V."/>
            <person name="Moru K."/>
            <person name="Mozes J."/>
            <person name="Mulrain L."/>
            <person name="Munson G."/>
            <person name="Naylor J."/>
            <person name="Newes C."/>
            <person name="Nguyen C."/>
            <person name="Nguyen N."/>
            <person name="Nguyen T."/>
            <person name="Nicol R."/>
            <person name="Nielsen C."/>
            <person name="Nizzari M."/>
            <person name="Norbu C."/>
            <person name="Norbu N."/>
            <person name="O'donnell P."/>
            <person name="Okoawo O."/>
            <person name="O'leary S."/>
            <person name="Omotosho B."/>
            <person name="O'neill K."/>
            <person name="Osman S."/>
            <person name="Parker S."/>
            <person name="Perrin D."/>
            <person name="Phunkhang P."/>
            <person name="Piqani B."/>
            <person name="Purcell S."/>
            <person name="Rachupka T."/>
            <person name="Ramasamy U."/>
            <person name="Rameau R."/>
            <person name="Ray V."/>
            <person name="Raymond C."/>
            <person name="Retta R."/>
            <person name="Richardson S."/>
            <person name="Rise C."/>
            <person name="Rodriguez J."/>
            <person name="Rogers J."/>
            <person name="Rogov P."/>
            <person name="Rutman M."/>
            <person name="Schupbach R."/>
            <person name="Seaman C."/>
            <person name="Settipalli S."/>
            <person name="Sharpe T."/>
            <person name="Sheridan J."/>
            <person name="Sherpa N."/>
            <person name="Shi J."/>
            <person name="Smirnov S."/>
            <person name="Smith C."/>
            <person name="Sougnez C."/>
            <person name="Spencer B."/>
            <person name="Stalker J."/>
            <person name="Stange-thomann N."/>
            <person name="Stavropoulos S."/>
            <person name="Stetson K."/>
            <person name="Stone C."/>
            <person name="Stone S."/>
            <person name="Stubbs M."/>
            <person name="Talamas J."/>
            <person name="Tchuinga P."/>
            <person name="Tenzing P."/>
            <person name="Tesfaye S."/>
            <person name="Theodore J."/>
            <person name="Thoulutsang Y."/>
            <person name="Topham K."/>
            <person name="Towey S."/>
            <person name="Tsamla T."/>
            <person name="Tsomo N."/>
            <person name="Vallee D."/>
            <person name="Vassiliev H."/>
            <person name="Venkataraman V."/>
            <person name="Vinson J."/>
            <person name="Vo A."/>
            <person name="Wade C."/>
            <person name="Wang S."/>
            <person name="Wangchuk T."/>
            <person name="Wangdi T."/>
            <person name="Whittaker C."/>
            <person name="Wilkinson J."/>
            <person name="Wu Y."/>
            <person name="Wyman D."/>
            <person name="Yadav S."/>
            <person name="Yang S."/>
            <person name="Yang X."/>
            <person name="Yeager S."/>
            <person name="Yee E."/>
            <person name="Young G."/>
            <person name="Zainoun J."/>
            <person name="Zembeck L."/>
            <person name="Zimmer A."/>
            <person name="Zody M."/>
            <person name="Lander E."/>
        </authorList>
    </citation>
    <scope>NUCLEOTIDE SEQUENCE [LARGE SCALE GENOMIC DNA]</scope>
</reference>
<evidence type="ECO:0000256" key="7">
    <source>
        <dbReference type="ARBA" id="ARBA00039099"/>
    </source>
</evidence>
<dbReference type="PROSITE" id="PS51626">
    <property type="entry name" value="SAM_MT_TRM1"/>
    <property type="match status" value="1"/>
</dbReference>
<keyword evidence="11" id="KW-1185">Reference proteome</keyword>
<sequence>TYVKEGKASILFPSENSVFYNPVQEFNRDVTIAVITEFIKAKLKKDKINGNIFLFDLQNFQLDDSPVDKKLEDIMMVVLGSEYEGGGPPIVSHNGVRILEALSATGLRSVRFAKELPGVKQIVANDLSEDAFHLIKQNIDHNNVCDVVEANQGDATTYMYINRGKSKEFDVIDIDPYGSAACFLDSAVQAVKPGGLLCVTCTDMAVMAGNFPGTCWAKYQSVPLKTKACHEQVNLMMVLSAISSHAARYSRYIVPLLSLSVDFYVRIFVQVHYKPSIAQQTSSKQIKLYRCVGCSSFHSQHLVDRKGTDKNPTYFASVGPPVGERCLECNHRHKIGGPYWGSAIHDLDFVNKVLTSVKSFPTRFGTAERIIGMLSMVVEELPDIPFYYVTDELSMTLRCGSPPSKLIRSAILNAGYRVSGFHGRVNSIKTDAPPTVIWDIMRTWGQSQAIKTEKLKEDSAAKFILNKEIETKKIDFTEHKDADSVSKVKGIVRFPNLPANWGPKSRAKSSKDGGIELSLDLKEKSKKFQGKR</sequence>
<comment type="similarity">
    <text evidence="9">Belongs to the class I-like SAM-binding methyltransferase superfamily. Trm1 family.</text>
</comment>
<dbReference type="PANTHER" id="PTHR10631:SF3">
    <property type="entry name" value="TRNA (GUANINE(26)-N(2))-DIMETHYLTRANSFERASE"/>
    <property type="match status" value="1"/>
</dbReference>
<evidence type="ECO:0000256" key="1">
    <source>
        <dbReference type="ARBA" id="ARBA00022555"/>
    </source>
</evidence>
<reference evidence="10" key="2">
    <citation type="submission" date="2025-08" db="UniProtKB">
        <authorList>
            <consortium name="Ensembl"/>
        </authorList>
    </citation>
    <scope>IDENTIFICATION</scope>
</reference>
<dbReference type="FunFam" id="3.30.56.70:FF:000001">
    <property type="entry name" value="tRNA (guanine(26)-N(2))-dimethyltransferase"/>
    <property type="match status" value="1"/>
</dbReference>
<dbReference type="InterPro" id="IPR002905">
    <property type="entry name" value="Trm1"/>
</dbReference>
<dbReference type="EC" id="2.1.1.216" evidence="7 9"/>
<comment type="catalytic activity">
    <reaction evidence="8 9">
        <text>guanosine(26) in tRNA + 2 S-adenosyl-L-methionine = N(2)-dimethylguanosine(26) in tRNA + 2 S-adenosyl-L-homocysteine + 2 H(+)</text>
        <dbReference type="Rhea" id="RHEA:43140"/>
        <dbReference type="Rhea" id="RHEA-COMP:10359"/>
        <dbReference type="Rhea" id="RHEA-COMP:10360"/>
        <dbReference type="ChEBI" id="CHEBI:15378"/>
        <dbReference type="ChEBI" id="CHEBI:57856"/>
        <dbReference type="ChEBI" id="CHEBI:59789"/>
        <dbReference type="ChEBI" id="CHEBI:74269"/>
        <dbReference type="ChEBI" id="CHEBI:74513"/>
        <dbReference type="EC" id="2.1.1.216"/>
    </reaction>
</comment>
<dbReference type="Gene3D" id="3.40.50.150">
    <property type="entry name" value="Vaccinia Virus protein VP39"/>
    <property type="match status" value="1"/>
</dbReference>
<evidence type="ECO:0000256" key="2">
    <source>
        <dbReference type="ARBA" id="ARBA00022603"/>
    </source>
</evidence>
<evidence type="ECO:0000256" key="8">
    <source>
        <dbReference type="ARBA" id="ARBA00051897"/>
    </source>
</evidence>
<dbReference type="CDD" id="cd02440">
    <property type="entry name" value="AdoMet_MTases"/>
    <property type="match status" value="1"/>
</dbReference>
<dbReference type="GO" id="GO:0005634">
    <property type="term" value="C:nucleus"/>
    <property type="evidence" value="ECO:0007669"/>
    <property type="project" value="TreeGrafter"/>
</dbReference>
<dbReference type="Ensembl" id="ENSCSAVT00000018799.1">
    <property type="protein sequence ID" value="ENSCSAVP00000018597.1"/>
    <property type="gene ID" value="ENSCSAVG00000010927.1"/>
</dbReference>
<name>H2ZLY1_CIOSA</name>
<dbReference type="Pfam" id="PF02005">
    <property type="entry name" value="TRM"/>
    <property type="match status" value="1"/>
</dbReference>
<evidence type="ECO:0000313" key="11">
    <source>
        <dbReference type="Proteomes" id="UP000007875"/>
    </source>
</evidence>
<dbReference type="InterPro" id="IPR042296">
    <property type="entry name" value="tRNA_met_Trm1_C"/>
</dbReference>
<organism evidence="10 11">
    <name type="scientific">Ciona savignyi</name>
    <name type="common">Pacific transparent sea squirt</name>
    <dbReference type="NCBI Taxonomy" id="51511"/>
    <lineage>
        <taxon>Eukaryota</taxon>
        <taxon>Metazoa</taxon>
        <taxon>Chordata</taxon>
        <taxon>Tunicata</taxon>
        <taxon>Ascidiacea</taxon>
        <taxon>Phlebobranchia</taxon>
        <taxon>Cionidae</taxon>
        <taxon>Ciona</taxon>
    </lineage>
</organism>
<evidence type="ECO:0000313" key="10">
    <source>
        <dbReference type="Ensembl" id="ENSCSAVP00000018597.1"/>
    </source>
</evidence>
<dbReference type="Proteomes" id="UP000007875">
    <property type="component" value="Unassembled WGS sequence"/>
</dbReference>
<evidence type="ECO:0000256" key="9">
    <source>
        <dbReference type="PROSITE-ProRule" id="PRU00958"/>
    </source>
</evidence>
<dbReference type="GO" id="GO:0160104">
    <property type="term" value="F:tRNA (guanine(26)-N2)-dimethyltransferase activity"/>
    <property type="evidence" value="ECO:0007669"/>
    <property type="project" value="UniProtKB-UniRule"/>
</dbReference>
<dbReference type="InterPro" id="IPR029063">
    <property type="entry name" value="SAM-dependent_MTases_sf"/>
</dbReference>
<dbReference type="GeneTree" id="ENSGT00530000063646"/>
<keyword evidence="1 9" id="KW-0820">tRNA-binding</keyword>
<dbReference type="NCBIfam" id="TIGR00308">
    <property type="entry name" value="TRM1"/>
    <property type="match status" value="1"/>
</dbReference>
<dbReference type="SUPFAM" id="SSF53335">
    <property type="entry name" value="S-adenosyl-L-methionine-dependent methyltransferases"/>
    <property type="match status" value="1"/>
</dbReference>
<proteinExistence type="inferred from homology"/>
<keyword evidence="5 9" id="KW-0819">tRNA processing</keyword>
<evidence type="ECO:0000256" key="4">
    <source>
        <dbReference type="ARBA" id="ARBA00022691"/>
    </source>
</evidence>
<keyword evidence="3 9" id="KW-0808">Transferase</keyword>
<evidence type="ECO:0000256" key="6">
    <source>
        <dbReference type="ARBA" id="ARBA00022884"/>
    </source>
</evidence>
<reference evidence="10" key="3">
    <citation type="submission" date="2025-09" db="UniProtKB">
        <authorList>
            <consortium name="Ensembl"/>
        </authorList>
    </citation>
    <scope>IDENTIFICATION</scope>
</reference>
<accession>H2ZLY1</accession>
<keyword evidence="2 9" id="KW-0489">Methyltransferase</keyword>
<dbReference type="Gene3D" id="3.30.56.70">
    <property type="entry name" value="N2,N2-dimethylguanosine tRNA methyltransferase, C-terminal domain"/>
    <property type="match status" value="1"/>
</dbReference>
<dbReference type="AlphaFoldDB" id="H2ZLY1"/>
<dbReference type="GO" id="GO:0002940">
    <property type="term" value="P:tRNA N2-guanine methylation"/>
    <property type="evidence" value="ECO:0007669"/>
    <property type="project" value="TreeGrafter"/>
</dbReference>
<keyword evidence="6 9" id="KW-0694">RNA-binding</keyword>
<dbReference type="GO" id="GO:0000049">
    <property type="term" value="F:tRNA binding"/>
    <property type="evidence" value="ECO:0007669"/>
    <property type="project" value="UniProtKB-UniRule"/>
</dbReference>
<evidence type="ECO:0000256" key="5">
    <source>
        <dbReference type="ARBA" id="ARBA00022694"/>
    </source>
</evidence>